<evidence type="ECO:0000313" key="1">
    <source>
        <dbReference type="EMBL" id="EEF49765.1"/>
    </source>
</evidence>
<dbReference type="AlphaFoldDB" id="B9REZ4"/>
<dbReference type="Proteomes" id="UP000008311">
    <property type="component" value="Unassembled WGS sequence"/>
</dbReference>
<accession>B9REZ4</accession>
<reference evidence="2" key="1">
    <citation type="journal article" date="2010" name="Nat. Biotechnol.">
        <title>Draft genome sequence of the oilseed species Ricinus communis.</title>
        <authorList>
            <person name="Chan A.P."/>
            <person name="Crabtree J."/>
            <person name="Zhao Q."/>
            <person name="Lorenzi H."/>
            <person name="Orvis J."/>
            <person name="Puiu D."/>
            <person name="Melake-Berhan A."/>
            <person name="Jones K.M."/>
            <person name="Redman J."/>
            <person name="Chen G."/>
            <person name="Cahoon E.B."/>
            <person name="Gedil M."/>
            <person name="Stanke M."/>
            <person name="Haas B.J."/>
            <person name="Wortman J.R."/>
            <person name="Fraser-Liggett C.M."/>
            <person name="Ravel J."/>
            <person name="Rabinowicz P.D."/>
        </authorList>
    </citation>
    <scope>NUCLEOTIDE SEQUENCE [LARGE SCALE GENOMIC DNA]</scope>
    <source>
        <strain evidence="2">cv. Hale</strain>
    </source>
</reference>
<name>B9REZ4_RICCO</name>
<gene>
    <name evidence="1" type="ORF">RCOM_1429800</name>
</gene>
<evidence type="ECO:0000313" key="2">
    <source>
        <dbReference type="Proteomes" id="UP000008311"/>
    </source>
</evidence>
<proteinExistence type="predicted"/>
<sequence length="63" mass="7190">MRTAILSRLRTFNFKRLRFLAEGDVSKTGQIIINEGKEKPVEVLEKIGGFQEQKRIRSTSPNG</sequence>
<organism evidence="1 2">
    <name type="scientific">Ricinus communis</name>
    <name type="common">Castor bean</name>
    <dbReference type="NCBI Taxonomy" id="3988"/>
    <lineage>
        <taxon>Eukaryota</taxon>
        <taxon>Viridiplantae</taxon>
        <taxon>Streptophyta</taxon>
        <taxon>Embryophyta</taxon>
        <taxon>Tracheophyta</taxon>
        <taxon>Spermatophyta</taxon>
        <taxon>Magnoliopsida</taxon>
        <taxon>eudicotyledons</taxon>
        <taxon>Gunneridae</taxon>
        <taxon>Pentapetalae</taxon>
        <taxon>rosids</taxon>
        <taxon>fabids</taxon>
        <taxon>Malpighiales</taxon>
        <taxon>Euphorbiaceae</taxon>
        <taxon>Acalyphoideae</taxon>
        <taxon>Acalypheae</taxon>
        <taxon>Ricinus</taxon>
    </lineage>
</organism>
<keyword evidence="2" id="KW-1185">Reference proteome</keyword>
<dbReference type="InParanoid" id="B9REZ4"/>
<dbReference type="EMBL" id="EQ973777">
    <property type="protein sequence ID" value="EEF49765.1"/>
    <property type="molecule type" value="Genomic_DNA"/>
</dbReference>
<protein>
    <submittedName>
        <fullName evidence="1">Uncharacterized protein</fullName>
    </submittedName>
</protein>